<gene>
    <name evidence="2" type="ORF">MAR_005992</name>
</gene>
<dbReference type="PANTHER" id="PTHR46791">
    <property type="entry name" value="EXPRESSED PROTEIN"/>
    <property type="match status" value="1"/>
</dbReference>
<dbReference type="Proteomes" id="UP001164746">
    <property type="component" value="Chromosome 1"/>
</dbReference>
<keyword evidence="3" id="KW-1185">Reference proteome</keyword>
<dbReference type="EMBL" id="CP111012">
    <property type="protein sequence ID" value="WAQ93521.1"/>
    <property type="molecule type" value="Genomic_DNA"/>
</dbReference>
<evidence type="ECO:0000313" key="3">
    <source>
        <dbReference type="Proteomes" id="UP001164746"/>
    </source>
</evidence>
<reference evidence="2" key="1">
    <citation type="submission" date="2022-11" db="EMBL/GenBank/DDBJ databases">
        <title>Centuries of genome instability and evolution in soft-shell clam transmissible cancer (bioRxiv).</title>
        <authorList>
            <person name="Hart S.F.M."/>
            <person name="Yonemitsu M.A."/>
            <person name="Giersch R.M."/>
            <person name="Beal B.F."/>
            <person name="Arriagada G."/>
            <person name="Davis B.W."/>
            <person name="Ostrander E.A."/>
            <person name="Goff S.P."/>
            <person name="Metzger M.J."/>
        </authorList>
    </citation>
    <scope>NUCLEOTIDE SEQUENCE</scope>
    <source>
        <strain evidence="2">MELC-2E11</strain>
        <tissue evidence="2">Siphon/mantle</tissue>
    </source>
</reference>
<name>A0ABY7D8U6_MYAAR</name>
<evidence type="ECO:0000313" key="2">
    <source>
        <dbReference type="EMBL" id="WAQ93521.1"/>
    </source>
</evidence>
<sequence length="290" mass="34281">MRNAYFRVSSLMVRRYCYQIPTSEILQSHLTGFFTAIRIQNDAHEVRSKWLLCHARDNQRTLEHFYPNGIKHRQQRRLQRRVYLNLGPNYLWHIDGYDKLKPFGICIHDATDGFLRYVLWLEAYQTNNDPKLISGYYTETVPMISSFFTRMGNMTMFQILLIKIEEFCLRRESNPQTLHGEIKRWPTRLRRPELDEVRQLWNCHRIIPVRNNIIPSGRPVTMHTCPELYCAQDYLCAVRRANVDSCLEECVLKHRMRRADSVSGPCPLGSHISKEHVDTDGRMVMLSSCM</sequence>
<dbReference type="Pfam" id="PF24764">
    <property type="entry name" value="rva_4"/>
    <property type="match status" value="1"/>
</dbReference>
<protein>
    <recommendedName>
        <fullName evidence="1">Integrase core domain-containing protein</fullName>
    </recommendedName>
</protein>
<dbReference type="PANTHER" id="PTHR46791:SF13">
    <property type="entry name" value="CLR5 DOMAIN-CONTAINING PROTEIN"/>
    <property type="match status" value="1"/>
</dbReference>
<organism evidence="2 3">
    <name type="scientific">Mya arenaria</name>
    <name type="common">Soft-shell clam</name>
    <dbReference type="NCBI Taxonomy" id="6604"/>
    <lineage>
        <taxon>Eukaryota</taxon>
        <taxon>Metazoa</taxon>
        <taxon>Spiralia</taxon>
        <taxon>Lophotrochozoa</taxon>
        <taxon>Mollusca</taxon>
        <taxon>Bivalvia</taxon>
        <taxon>Autobranchia</taxon>
        <taxon>Heteroconchia</taxon>
        <taxon>Euheterodonta</taxon>
        <taxon>Imparidentia</taxon>
        <taxon>Neoheterodontei</taxon>
        <taxon>Myida</taxon>
        <taxon>Myoidea</taxon>
        <taxon>Myidae</taxon>
        <taxon>Mya</taxon>
    </lineage>
</organism>
<feature type="domain" description="Integrase core" evidence="1">
    <location>
        <begin position="82"/>
        <end position="136"/>
    </location>
</feature>
<evidence type="ECO:0000259" key="1">
    <source>
        <dbReference type="Pfam" id="PF24764"/>
    </source>
</evidence>
<proteinExistence type="predicted"/>
<accession>A0ABY7D8U6</accession>
<dbReference type="InterPro" id="IPR058913">
    <property type="entry name" value="Integrase_dom_put"/>
</dbReference>